<keyword evidence="6" id="KW-0833">Ubl conjugation pathway</keyword>
<keyword evidence="7" id="KW-0862">Zinc</keyword>
<evidence type="ECO:0000313" key="12">
    <source>
        <dbReference type="EMBL" id="JAC77412.1"/>
    </source>
</evidence>
<keyword evidence="9" id="KW-0472">Membrane</keyword>
<feature type="region of interest" description="Disordered" evidence="10">
    <location>
        <begin position="257"/>
        <end position="295"/>
    </location>
</feature>
<keyword evidence="3" id="KW-0812">Transmembrane</keyword>
<keyword evidence="4" id="KW-0479">Metal-binding</keyword>
<dbReference type="GO" id="GO:0016740">
    <property type="term" value="F:transferase activity"/>
    <property type="evidence" value="ECO:0007669"/>
    <property type="project" value="UniProtKB-KW"/>
</dbReference>
<reference evidence="12" key="1">
    <citation type="submission" date="2014-05" db="EMBL/GenBank/DDBJ databases">
        <title>The transcriptome of the halophilic microalga Tetraselmis sp. GSL018 isolated from the Great Salt Lake, Utah.</title>
        <authorList>
            <person name="Jinkerson R.E."/>
            <person name="D'Adamo S."/>
            <person name="Posewitz M.C."/>
        </authorList>
    </citation>
    <scope>NUCLEOTIDE SEQUENCE</scope>
    <source>
        <strain evidence="12">GSL018</strain>
    </source>
</reference>
<dbReference type="InterPro" id="IPR013083">
    <property type="entry name" value="Znf_RING/FYVE/PHD"/>
</dbReference>
<dbReference type="Pfam" id="PF12906">
    <property type="entry name" value="RINGv"/>
    <property type="match status" value="1"/>
</dbReference>
<keyword evidence="8" id="KW-1133">Transmembrane helix</keyword>
<dbReference type="InterPro" id="IPR011016">
    <property type="entry name" value="Znf_RING-CH"/>
</dbReference>
<keyword evidence="2" id="KW-0808">Transferase</keyword>
<gene>
    <name evidence="12" type="ORF">TSPGSL018_17755</name>
</gene>
<evidence type="ECO:0000256" key="8">
    <source>
        <dbReference type="ARBA" id="ARBA00022989"/>
    </source>
</evidence>
<evidence type="ECO:0000256" key="7">
    <source>
        <dbReference type="ARBA" id="ARBA00022833"/>
    </source>
</evidence>
<proteinExistence type="predicted"/>
<feature type="compositionally biased region" description="Basic residues" evidence="10">
    <location>
        <begin position="265"/>
        <end position="278"/>
    </location>
</feature>
<dbReference type="SMART" id="SM00744">
    <property type="entry name" value="RINGv"/>
    <property type="match status" value="1"/>
</dbReference>
<evidence type="ECO:0000259" key="11">
    <source>
        <dbReference type="PROSITE" id="PS51292"/>
    </source>
</evidence>
<keyword evidence="5" id="KW-0863">Zinc-finger</keyword>
<sequence>MSESTADDDICRYCFEGRDEGELISPCKCSGGQKYVHLNCLRLWQRRVLVSQPTHPAFYEEDLRHHRCNVCLSEYTCAPPSRAELMESFTGPELAALIEAGCIIAAHNNFSRHLEAQLQRVPAVLWDHLSYAHWIDGVYLITSVEPDDGVVTIPFGETAYLEGLKRRLAEDLTISFRGRKLKVAAKGSLEGVAESELAAALEDLSVPATLVLEPLQPLSCADDHIAAVNLARPTADAPDPGAVEEALEAARVIHPGAAEVEDSRRRGRSTRGRRRWRWRTTSAARAASARSGGAS</sequence>
<dbReference type="SUPFAM" id="SSF57850">
    <property type="entry name" value="RING/U-box"/>
    <property type="match status" value="1"/>
</dbReference>
<evidence type="ECO:0000256" key="6">
    <source>
        <dbReference type="ARBA" id="ARBA00022786"/>
    </source>
</evidence>
<evidence type="ECO:0000256" key="9">
    <source>
        <dbReference type="ARBA" id="ARBA00023136"/>
    </source>
</evidence>
<protein>
    <submittedName>
        <fullName evidence="12">Protein involved in mrna turnover and stability</fullName>
    </submittedName>
</protein>
<dbReference type="CDD" id="cd16495">
    <property type="entry name" value="RING_CH-C4HC3_MARCH"/>
    <property type="match status" value="1"/>
</dbReference>
<dbReference type="GO" id="GO:0016020">
    <property type="term" value="C:membrane"/>
    <property type="evidence" value="ECO:0007669"/>
    <property type="project" value="UniProtKB-SubCell"/>
</dbReference>
<dbReference type="GO" id="GO:0008270">
    <property type="term" value="F:zinc ion binding"/>
    <property type="evidence" value="ECO:0007669"/>
    <property type="project" value="UniProtKB-KW"/>
</dbReference>
<dbReference type="PANTHER" id="PTHR46065:SF3">
    <property type="entry name" value="FI20425P1"/>
    <property type="match status" value="1"/>
</dbReference>
<organism evidence="12">
    <name type="scientific">Tetraselmis sp. GSL018</name>
    <dbReference type="NCBI Taxonomy" id="582737"/>
    <lineage>
        <taxon>Eukaryota</taxon>
        <taxon>Viridiplantae</taxon>
        <taxon>Chlorophyta</taxon>
        <taxon>core chlorophytes</taxon>
        <taxon>Chlorodendrophyceae</taxon>
        <taxon>Chlorodendrales</taxon>
        <taxon>Chlorodendraceae</taxon>
        <taxon>Tetraselmis</taxon>
    </lineage>
</organism>
<dbReference type="PANTHER" id="PTHR46065">
    <property type="entry name" value="E3 UBIQUITIN-PROTEIN LIGASE MARCH 2/3 FAMILY MEMBER"/>
    <property type="match status" value="1"/>
</dbReference>
<dbReference type="EMBL" id="GBEZ01008099">
    <property type="protein sequence ID" value="JAC77412.1"/>
    <property type="molecule type" value="Transcribed_RNA"/>
</dbReference>
<accession>A0A061RWY6</accession>
<evidence type="ECO:0000256" key="2">
    <source>
        <dbReference type="ARBA" id="ARBA00022679"/>
    </source>
</evidence>
<name>A0A061RWY6_9CHLO</name>
<feature type="compositionally biased region" description="Low complexity" evidence="10">
    <location>
        <begin position="279"/>
        <end position="295"/>
    </location>
</feature>
<evidence type="ECO:0000256" key="5">
    <source>
        <dbReference type="ARBA" id="ARBA00022771"/>
    </source>
</evidence>
<dbReference type="PROSITE" id="PS51292">
    <property type="entry name" value="ZF_RING_CH"/>
    <property type="match status" value="1"/>
</dbReference>
<comment type="subcellular location">
    <subcellularLocation>
        <location evidence="1">Membrane</location>
        <topology evidence="1">Multi-pass membrane protein</topology>
    </subcellularLocation>
</comment>
<evidence type="ECO:0000256" key="4">
    <source>
        <dbReference type="ARBA" id="ARBA00022723"/>
    </source>
</evidence>
<evidence type="ECO:0000256" key="10">
    <source>
        <dbReference type="SAM" id="MobiDB-lite"/>
    </source>
</evidence>
<dbReference type="AlphaFoldDB" id="A0A061RWY6"/>
<evidence type="ECO:0000256" key="3">
    <source>
        <dbReference type="ARBA" id="ARBA00022692"/>
    </source>
</evidence>
<dbReference type="Gene3D" id="3.30.40.10">
    <property type="entry name" value="Zinc/RING finger domain, C3HC4 (zinc finger)"/>
    <property type="match status" value="1"/>
</dbReference>
<evidence type="ECO:0000256" key="1">
    <source>
        <dbReference type="ARBA" id="ARBA00004141"/>
    </source>
</evidence>
<feature type="domain" description="RING-CH-type" evidence="11">
    <location>
        <begin position="3"/>
        <end position="78"/>
    </location>
</feature>